<evidence type="ECO:0000256" key="1">
    <source>
        <dbReference type="ARBA" id="ARBA00004202"/>
    </source>
</evidence>
<keyword evidence="5" id="KW-0547">Nucleotide-binding</keyword>
<sequence>MIEVKNIIKKYSSKTVVDNVSVNIEKGKITSFIGPNGAGKSTVLSIITRLIKKDDGQVIIEGKKLEEWDKKELSKKIAILKQSNNINLKLTIRELVTFGRFPHSEGRITKEDDKYIDRAIEYMKLKDIEDKYIDELSGGQKQMAYIAMVIAQNTEYVFLDEPLNNLDMKHSVEMMKILRNLCDELGKTVVLVMHDINYTSCYTDYIAALKDGKLVKYGKTEDIIKKEILEEIYEIKFDVREINGDKICIYF</sequence>
<dbReference type="InterPro" id="IPR003439">
    <property type="entry name" value="ABC_transporter-like_ATP-bd"/>
</dbReference>
<dbReference type="InterPro" id="IPR003593">
    <property type="entry name" value="AAA+_ATPase"/>
</dbReference>
<dbReference type="EMBL" id="JACKWY010000004">
    <property type="protein sequence ID" value="MBB6715001.1"/>
    <property type="molecule type" value="Genomic_DNA"/>
</dbReference>
<evidence type="ECO:0000256" key="2">
    <source>
        <dbReference type="ARBA" id="ARBA00022448"/>
    </source>
</evidence>
<accession>A0A1H0ULH9</accession>
<reference evidence="11 14" key="2">
    <citation type="submission" date="2020-08" db="EMBL/GenBank/DDBJ databases">
        <title>Clostridia isolated from Swiss meat.</title>
        <authorList>
            <person name="Wambui J."/>
            <person name="Stevens M.J.A."/>
            <person name="Stephan R."/>
        </authorList>
    </citation>
    <scope>NUCLEOTIDE SEQUENCE [LARGE SCALE GENOMIC DNA]</scope>
    <source>
        <strain evidence="11 14">CM001</strain>
    </source>
</reference>
<comment type="subcellular location">
    <subcellularLocation>
        <location evidence="1">Cell membrane</location>
        <topology evidence="1">Peripheral membrane protein</topology>
    </subcellularLocation>
</comment>
<evidence type="ECO:0000256" key="5">
    <source>
        <dbReference type="ARBA" id="ARBA00022741"/>
    </source>
</evidence>
<dbReference type="GO" id="GO:0005886">
    <property type="term" value="C:plasma membrane"/>
    <property type="evidence" value="ECO:0007669"/>
    <property type="project" value="UniProtKB-SubCell"/>
</dbReference>
<dbReference type="FunFam" id="3.40.50.300:FF:000134">
    <property type="entry name" value="Iron-enterobactin ABC transporter ATP-binding protein"/>
    <property type="match status" value="1"/>
</dbReference>
<dbReference type="EMBL" id="FNJM01000011">
    <property type="protein sequence ID" value="SDP66910.1"/>
    <property type="molecule type" value="Genomic_DNA"/>
</dbReference>
<evidence type="ECO:0000256" key="3">
    <source>
        <dbReference type="ARBA" id="ARBA00022475"/>
    </source>
</evidence>
<evidence type="ECO:0000256" key="4">
    <source>
        <dbReference type="ARBA" id="ARBA00022496"/>
    </source>
</evidence>
<dbReference type="GO" id="GO:0006826">
    <property type="term" value="P:iron ion transport"/>
    <property type="evidence" value="ECO:0007669"/>
    <property type="project" value="UniProtKB-KW"/>
</dbReference>
<feature type="domain" description="ABC transporter" evidence="10">
    <location>
        <begin position="2"/>
        <end position="236"/>
    </location>
</feature>
<keyword evidence="9" id="KW-0472">Membrane</keyword>
<name>A0A1H0ULH9_9CLOT</name>
<dbReference type="STRING" id="94869.SAMN04488529_11164"/>
<evidence type="ECO:0000313" key="11">
    <source>
        <dbReference type="EMBL" id="MBB6715001.1"/>
    </source>
</evidence>
<dbReference type="AlphaFoldDB" id="A0A1H0ULH9"/>
<dbReference type="RefSeq" id="WP_089971633.1">
    <property type="nucleotide sequence ID" value="NZ_FNJM01000011.1"/>
</dbReference>
<dbReference type="OrthoDB" id="9799337at2"/>
<dbReference type="PROSITE" id="PS50893">
    <property type="entry name" value="ABC_TRANSPORTER_2"/>
    <property type="match status" value="1"/>
</dbReference>
<gene>
    <name evidence="11" type="ORF">H7E68_09700</name>
    <name evidence="12" type="ORF">SAMN04488529_11164</name>
</gene>
<organism evidence="12 13">
    <name type="scientific">Clostridium gasigenes</name>
    <dbReference type="NCBI Taxonomy" id="94869"/>
    <lineage>
        <taxon>Bacteria</taxon>
        <taxon>Bacillati</taxon>
        <taxon>Bacillota</taxon>
        <taxon>Clostridia</taxon>
        <taxon>Eubacteriales</taxon>
        <taxon>Clostridiaceae</taxon>
        <taxon>Clostridium</taxon>
    </lineage>
</organism>
<dbReference type="CDD" id="cd03214">
    <property type="entry name" value="ABC_Iron-Siderophores_B12_Hemin"/>
    <property type="match status" value="1"/>
</dbReference>
<keyword evidence="4" id="KW-0410">Iron transport</keyword>
<keyword evidence="13" id="KW-1185">Reference proteome</keyword>
<evidence type="ECO:0000313" key="12">
    <source>
        <dbReference type="EMBL" id="SDP66910.1"/>
    </source>
</evidence>
<keyword evidence="3" id="KW-1003">Cell membrane</keyword>
<evidence type="ECO:0000256" key="6">
    <source>
        <dbReference type="ARBA" id="ARBA00022840"/>
    </source>
</evidence>
<dbReference type="Pfam" id="PF00005">
    <property type="entry name" value="ABC_tran"/>
    <property type="match status" value="1"/>
</dbReference>
<keyword evidence="2" id="KW-0813">Transport</keyword>
<evidence type="ECO:0000259" key="10">
    <source>
        <dbReference type="PROSITE" id="PS50893"/>
    </source>
</evidence>
<dbReference type="Proteomes" id="UP000585258">
    <property type="component" value="Unassembled WGS sequence"/>
</dbReference>
<dbReference type="PANTHER" id="PTHR42771">
    <property type="entry name" value="IRON(3+)-HYDROXAMATE IMPORT ATP-BINDING PROTEIN FHUC"/>
    <property type="match status" value="1"/>
</dbReference>
<evidence type="ECO:0000313" key="14">
    <source>
        <dbReference type="Proteomes" id="UP000585258"/>
    </source>
</evidence>
<keyword evidence="6 12" id="KW-0067">ATP-binding</keyword>
<evidence type="ECO:0000256" key="8">
    <source>
        <dbReference type="ARBA" id="ARBA00023065"/>
    </source>
</evidence>
<protein>
    <submittedName>
        <fullName evidence="11">ATP-binding cassette domain-containing protein</fullName>
    </submittedName>
    <submittedName>
        <fullName evidence="12">Iron complex transport system ATP-binding protein</fullName>
    </submittedName>
</protein>
<dbReference type="Proteomes" id="UP000198597">
    <property type="component" value="Unassembled WGS sequence"/>
</dbReference>
<evidence type="ECO:0000313" key="13">
    <source>
        <dbReference type="Proteomes" id="UP000198597"/>
    </source>
</evidence>
<keyword evidence="7" id="KW-0408">Iron</keyword>
<proteinExistence type="predicted"/>
<dbReference type="GO" id="GO:0016887">
    <property type="term" value="F:ATP hydrolysis activity"/>
    <property type="evidence" value="ECO:0007669"/>
    <property type="project" value="InterPro"/>
</dbReference>
<reference evidence="12 13" key="1">
    <citation type="submission" date="2016-10" db="EMBL/GenBank/DDBJ databases">
        <authorList>
            <person name="de Groot N.N."/>
        </authorList>
    </citation>
    <scope>NUCLEOTIDE SEQUENCE [LARGE SCALE GENOMIC DNA]</scope>
    <source>
        <strain evidence="12 13">DSM 12272</strain>
    </source>
</reference>
<dbReference type="SUPFAM" id="SSF52540">
    <property type="entry name" value="P-loop containing nucleoside triphosphate hydrolases"/>
    <property type="match status" value="1"/>
</dbReference>
<dbReference type="InterPro" id="IPR051535">
    <property type="entry name" value="Siderophore_ABC-ATPase"/>
</dbReference>
<dbReference type="GO" id="GO:0005524">
    <property type="term" value="F:ATP binding"/>
    <property type="evidence" value="ECO:0007669"/>
    <property type="project" value="UniProtKB-KW"/>
</dbReference>
<dbReference type="SMART" id="SM00382">
    <property type="entry name" value="AAA"/>
    <property type="match status" value="1"/>
</dbReference>
<evidence type="ECO:0000256" key="7">
    <source>
        <dbReference type="ARBA" id="ARBA00023004"/>
    </source>
</evidence>
<evidence type="ECO:0000256" key="9">
    <source>
        <dbReference type="ARBA" id="ARBA00023136"/>
    </source>
</evidence>
<dbReference type="InterPro" id="IPR027417">
    <property type="entry name" value="P-loop_NTPase"/>
</dbReference>
<keyword evidence="8" id="KW-0406">Ion transport</keyword>
<dbReference type="Gene3D" id="3.40.50.300">
    <property type="entry name" value="P-loop containing nucleotide triphosphate hydrolases"/>
    <property type="match status" value="1"/>
</dbReference>
<dbReference type="PANTHER" id="PTHR42771:SF3">
    <property type="entry name" value="PETROBACTIN IMPORT ATP-BINDING PROTEIN YCLP"/>
    <property type="match status" value="1"/>
</dbReference>